<comment type="catalytic activity">
    <reaction evidence="7 8">
        <text>a quinone + NADH + 5 H(+)(in) = a quinol + NAD(+) + 4 H(+)(out)</text>
        <dbReference type="Rhea" id="RHEA:57888"/>
        <dbReference type="ChEBI" id="CHEBI:15378"/>
        <dbReference type="ChEBI" id="CHEBI:24646"/>
        <dbReference type="ChEBI" id="CHEBI:57540"/>
        <dbReference type="ChEBI" id="CHEBI:57945"/>
        <dbReference type="ChEBI" id="CHEBI:132124"/>
    </reaction>
</comment>
<keyword evidence="4 7" id="KW-0812">Transmembrane</keyword>
<dbReference type="AlphaFoldDB" id="A0A0U9HQS4"/>
<dbReference type="InterPro" id="IPR038430">
    <property type="entry name" value="NDAH_ubi_oxred_su3_sf"/>
</dbReference>
<sequence length="127" mass="14680">MMEPGSYIPYRYLPVLIAMIFATLFGVGGLFLNRFLAPRKFNPVKFIAYESGNPPSGDTRERFFIGFFLLAILFVVFDVEVIFLYPWAVAFDLISLEGFWVMIIFIALILVGYIYEIFTGALTWHRK</sequence>
<dbReference type="EC" id="7.1.1.-" evidence="7"/>
<gene>
    <name evidence="7" type="primary">nuoA</name>
    <name evidence="9" type="ORF">TAGGR_2266</name>
</gene>
<dbReference type="PANTHER" id="PTHR11058:SF9">
    <property type="entry name" value="NADH-UBIQUINONE OXIDOREDUCTASE CHAIN 3"/>
    <property type="match status" value="1"/>
</dbReference>
<feature type="transmembrane region" description="Helical" evidence="7">
    <location>
        <begin position="63"/>
        <end position="87"/>
    </location>
</feature>
<keyword evidence="5 7" id="KW-1133">Transmembrane helix</keyword>
<keyword evidence="3 7" id="KW-0813">Transport</keyword>
<evidence type="ECO:0000256" key="7">
    <source>
        <dbReference type="HAMAP-Rule" id="MF_01394"/>
    </source>
</evidence>
<comment type="similarity">
    <text evidence="2 7 8">Belongs to the complex I subunit 3 family.</text>
</comment>
<dbReference type="InterPro" id="IPR023043">
    <property type="entry name" value="NAD(P)H_OxRDtase_bac/plastid"/>
</dbReference>
<evidence type="ECO:0000256" key="2">
    <source>
        <dbReference type="ARBA" id="ARBA00008472"/>
    </source>
</evidence>
<evidence type="ECO:0000256" key="3">
    <source>
        <dbReference type="ARBA" id="ARBA00022448"/>
    </source>
</evidence>
<dbReference type="InterPro" id="IPR000440">
    <property type="entry name" value="NADH_UbQ/plastoQ_OxRdtase_su3"/>
</dbReference>
<organism evidence="9 10">
    <name type="scientific">Thermodesulfovibrio aggregans</name>
    <dbReference type="NCBI Taxonomy" id="86166"/>
    <lineage>
        <taxon>Bacteria</taxon>
        <taxon>Pseudomonadati</taxon>
        <taxon>Nitrospirota</taxon>
        <taxon>Thermodesulfovibrionia</taxon>
        <taxon>Thermodesulfovibrionales</taxon>
        <taxon>Thermodesulfovibrionaceae</taxon>
        <taxon>Thermodesulfovibrio</taxon>
    </lineage>
</organism>
<evidence type="ECO:0000256" key="1">
    <source>
        <dbReference type="ARBA" id="ARBA00004141"/>
    </source>
</evidence>
<dbReference type="Pfam" id="PF00507">
    <property type="entry name" value="Oxidored_q4"/>
    <property type="match status" value="1"/>
</dbReference>
<name>A0A0U9HQS4_9BACT</name>
<comment type="subunit">
    <text evidence="7">NDH-1 is composed of 14 different subunits. Subunits NuoA, H, J, K, L, M, N constitute the membrane sector of the complex.</text>
</comment>
<keyword evidence="7" id="KW-1278">Translocase</keyword>
<evidence type="ECO:0000313" key="9">
    <source>
        <dbReference type="EMBL" id="GAQ95376.1"/>
    </source>
</evidence>
<reference evidence="10" key="1">
    <citation type="submission" date="2016-01" db="EMBL/GenBank/DDBJ databases">
        <title>Draft genome sequence of Thermodesulfovibrio aggregans strain TGE-P1.</title>
        <authorList>
            <person name="Sekiguchi Y."/>
            <person name="Ohashi A."/>
            <person name="Matsuura N."/>
            <person name="Tourlousse M.D."/>
        </authorList>
    </citation>
    <scope>NUCLEOTIDE SEQUENCE [LARGE SCALE GENOMIC DNA]</scope>
    <source>
        <strain evidence="10">TGE-P1</strain>
    </source>
</reference>
<evidence type="ECO:0000313" key="10">
    <source>
        <dbReference type="Proteomes" id="UP000054976"/>
    </source>
</evidence>
<dbReference type="GO" id="GO:0008137">
    <property type="term" value="F:NADH dehydrogenase (ubiquinone) activity"/>
    <property type="evidence" value="ECO:0007669"/>
    <property type="project" value="InterPro"/>
</dbReference>
<dbReference type="STRING" id="86166.TAGGR_2266"/>
<keyword evidence="6 7" id="KW-0472">Membrane</keyword>
<evidence type="ECO:0000256" key="4">
    <source>
        <dbReference type="ARBA" id="ARBA00022692"/>
    </source>
</evidence>
<dbReference type="GO" id="GO:0030964">
    <property type="term" value="C:NADH dehydrogenase complex"/>
    <property type="evidence" value="ECO:0007669"/>
    <property type="project" value="TreeGrafter"/>
</dbReference>
<protein>
    <recommendedName>
        <fullName evidence="7">NADH-quinone oxidoreductase subunit A</fullName>
        <ecNumber evidence="7">7.1.1.-</ecNumber>
    </recommendedName>
    <alternativeName>
        <fullName evidence="7">NADH dehydrogenase I subunit A</fullName>
    </alternativeName>
    <alternativeName>
        <fullName evidence="7">NDH-1 subunit A</fullName>
    </alternativeName>
    <alternativeName>
        <fullName evidence="7">NUO1</fullName>
    </alternativeName>
</protein>
<dbReference type="RefSeq" id="WP_201783834.1">
    <property type="nucleotide sequence ID" value="NZ_BCNO01000002.1"/>
</dbReference>
<accession>A0A0U9HQS4</accession>
<dbReference type="GO" id="GO:0050136">
    <property type="term" value="F:NADH dehydrogenase (quinone) (non-electrogenic) activity"/>
    <property type="evidence" value="ECO:0007669"/>
    <property type="project" value="UniProtKB-UniRule"/>
</dbReference>
<evidence type="ECO:0000256" key="5">
    <source>
        <dbReference type="ARBA" id="ARBA00022989"/>
    </source>
</evidence>
<dbReference type="Gene3D" id="1.20.58.1610">
    <property type="entry name" value="NADH:ubiquinone/plastoquinone oxidoreductase, chain 3"/>
    <property type="match status" value="1"/>
</dbReference>
<feature type="transmembrane region" description="Helical" evidence="7">
    <location>
        <begin position="12"/>
        <end position="32"/>
    </location>
</feature>
<dbReference type="EMBL" id="BCNO01000002">
    <property type="protein sequence ID" value="GAQ95376.1"/>
    <property type="molecule type" value="Genomic_DNA"/>
</dbReference>
<keyword evidence="7" id="KW-1003">Cell membrane</keyword>
<dbReference type="GO" id="GO:0005886">
    <property type="term" value="C:plasma membrane"/>
    <property type="evidence" value="ECO:0007669"/>
    <property type="project" value="UniProtKB-SubCell"/>
</dbReference>
<keyword evidence="7 8" id="KW-0520">NAD</keyword>
<dbReference type="PANTHER" id="PTHR11058">
    <property type="entry name" value="NADH-UBIQUINONE OXIDOREDUCTASE CHAIN 3"/>
    <property type="match status" value="1"/>
</dbReference>
<evidence type="ECO:0000256" key="8">
    <source>
        <dbReference type="RuleBase" id="RU003639"/>
    </source>
</evidence>
<comment type="caution">
    <text evidence="9">The sequence shown here is derived from an EMBL/GenBank/DDBJ whole genome shotgun (WGS) entry which is preliminary data.</text>
</comment>
<proteinExistence type="inferred from homology"/>
<dbReference type="GO" id="GO:0048038">
    <property type="term" value="F:quinone binding"/>
    <property type="evidence" value="ECO:0007669"/>
    <property type="project" value="UniProtKB-KW"/>
</dbReference>
<comment type="function">
    <text evidence="7">NDH-1 shuttles electrons from NADH, via FMN and iron-sulfur (Fe-S) centers, to quinones in the respiratory chain. The immediate electron acceptor for the enzyme in this species is believed to be ubiquinone. Couples the redox reaction to proton translocation (for every two electrons transferred, four hydrogen ions are translocated across the cytoplasmic membrane), and thus conserves the redox energy in a proton gradient.</text>
</comment>
<keyword evidence="7 8" id="KW-0874">Quinone</keyword>
<feature type="transmembrane region" description="Helical" evidence="7">
    <location>
        <begin position="99"/>
        <end position="124"/>
    </location>
</feature>
<keyword evidence="7" id="KW-0830">Ubiquinone</keyword>
<keyword evidence="10" id="KW-1185">Reference proteome</keyword>
<evidence type="ECO:0000256" key="6">
    <source>
        <dbReference type="ARBA" id="ARBA00023136"/>
    </source>
</evidence>
<dbReference type="Proteomes" id="UP000054976">
    <property type="component" value="Unassembled WGS sequence"/>
</dbReference>
<comment type="subcellular location">
    <subcellularLocation>
        <location evidence="7 8">Cell membrane</location>
        <topology evidence="7 8">Multi-pass membrane protein</topology>
    </subcellularLocation>
    <subcellularLocation>
        <location evidence="1">Membrane</location>
        <topology evidence="1">Multi-pass membrane protein</topology>
    </subcellularLocation>
</comment>
<dbReference type="HAMAP" id="MF_01394">
    <property type="entry name" value="NDH1_NuoA"/>
    <property type="match status" value="1"/>
</dbReference>